<proteinExistence type="predicted"/>
<comment type="caution">
    <text evidence="1">The sequence shown here is derived from an EMBL/GenBank/DDBJ whole genome shotgun (WGS) entry which is preliminary data.</text>
</comment>
<organism evidence="1 2">
    <name type="scientific">Helicobacter valdiviensis</name>
    <dbReference type="NCBI Taxonomy" id="1458358"/>
    <lineage>
        <taxon>Bacteria</taxon>
        <taxon>Pseudomonadati</taxon>
        <taxon>Campylobacterota</taxon>
        <taxon>Epsilonproteobacteria</taxon>
        <taxon>Campylobacterales</taxon>
        <taxon>Helicobacteraceae</taxon>
        <taxon>Helicobacter</taxon>
    </lineage>
</organism>
<evidence type="ECO:0000313" key="2">
    <source>
        <dbReference type="Proteomes" id="UP000249746"/>
    </source>
</evidence>
<evidence type="ECO:0000313" key="1">
    <source>
        <dbReference type="EMBL" id="PZT48378.1"/>
    </source>
</evidence>
<sequence length="245" mass="27908">MVKKIFFLFVLFFTVLNAEENITKFLKKDIKRINPFDQYRGYESFLGVPLPSAKTPKIPYKSPFNSPFERHQNRAKTTTPSFDFNTYGISTSVLNMGLNKLSPLIGSKSGDIVGKYISGIKFDVNLSSSIDEKQKNLGGDIKISAPLYKKKLSELYLLGTVKKSLKEDEWSGSYGFSHKLKAPKIQNLYFMQSFTQDQDKIGEKTFNYGVEYSPIKNFSTFIQKEIKTIGDTDTTKAGVQYRINF</sequence>
<reference evidence="1 2" key="1">
    <citation type="submission" date="2017-03" db="EMBL/GenBank/DDBJ databases">
        <title>Genomic and clinical evidence uncovers the enterohepatic species Helicobacter valdiviensis as a potential human intestinal pathogen.</title>
        <authorList>
            <person name="Fresia P."/>
            <person name="Jara R."/>
            <person name="Sierra R."/>
            <person name="Ferres I."/>
            <person name="Greif G."/>
            <person name="Iraola G."/>
            <person name="Collado L."/>
        </authorList>
    </citation>
    <scope>NUCLEOTIDE SEQUENCE [LARGE SCALE GENOMIC DNA]</scope>
    <source>
        <strain evidence="1 2">WBE14</strain>
    </source>
</reference>
<protein>
    <submittedName>
        <fullName evidence="1">Uncharacterized protein</fullName>
    </submittedName>
</protein>
<gene>
    <name evidence="1" type="ORF">B6S12_04080</name>
</gene>
<dbReference type="RefSeq" id="WP_111229543.1">
    <property type="nucleotide sequence ID" value="NZ_NBIU01000008.1"/>
</dbReference>
<dbReference type="AlphaFoldDB" id="A0A2W6MYK6"/>
<accession>A0A2W6MYK6</accession>
<name>A0A2W6MYK6_9HELI</name>
<keyword evidence="2" id="KW-1185">Reference proteome</keyword>
<dbReference type="Proteomes" id="UP000249746">
    <property type="component" value="Unassembled WGS sequence"/>
</dbReference>
<dbReference type="EMBL" id="NBIU01000008">
    <property type="protein sequence ID" value="PZT48378.1"/>
    <property type="molecule type" value="Genomic_DNA"/>
</dbReference>
<dbReference type="OrthoDB" id="5319427at2"/>